<protein>
    <submittedName>
        <fullName evidence="2">Uncharacterized protein</fullName>
    </submittedName>
</protein>
<gene>
    <name evidence="2" type="ORF">IWW36_004769</name>
</gene>
<feature type="transmembrane region" description="Helical" evidence="1">
    <location>
        <begin position="75"/>
        <end position="91"/>
    </location>
</feature>
<comment type="caution">
    <text evidence="2">The sequence shown here is derived from an EMBL/GenBank/DDBJ whole genome shotgun (WGS) entry which is preliminary data.</text>
</comment>
<sequence length="224" mass="25440">MPPSNGGLALQPRIDPATRENVSVLGGMFGIKVDNPDHDDTVTIAVCASVFGLTAVMLTYAWCNYNYRPIRAKNLTWTTLIYLSTVLWFLGNIPANGHVRLVGAWGHCKLWIIWFRVLFCFVFASMTIVRFYALERVFNQKKPFTMWSSFISGCVVIVLNVVYCLVNQLISGSLTTEYVELLEVCNVTQAFRIAALTFQWVLWAGVGVLFFRLRNIQSSFNEFR</sequence>
<keyword evidence="1" id="KW-1133">Transmembrane helix</keyword>
<reference evidence="2" key="1">
    <citation type="submission" date="2022-07" db="EMBL/GenBank/DDBJ databases">
        <title>Phylogenomic reconstructions and comparative analyses of Kickxellomycotina fungi.</title>
        <authorList>
            <person name="Reynolds N.K."/>
            <person name="Stajich J.E."/>
            <person name="Barry K."/>
            <person name="Grigoriev I.V."/>
            <person name="Crous P."/>
            <person name="Smith M.E."/>
        </authorList>
    </citation>
    <scope>NUCLEOTIDE SEQUENCE</scope>
    <source>
        <strain evidence="2">NRRL 1566</strain>
    </source>
</reference>
<evidence type="ECO:0000313" key="3">
    <source>
        <dbReference type="Proteomes" id="UP001139887"/>
    </source>
</evidence>
<dbReference type="Proteomes" id="UP001139887">
    <property type="component" value="Unassembled WGS sequence"/>
</dbReference>
<dbReference type="OrthoDB" id="5585295at2759"/>
<feature type="non-terminal residue" evidence="2">
    <location>
        <position position="1"/>
    </location>
</feature>
<proteinExistence type="predicted"/>
<name>A0A9W8LXA4_9FUNG</name>
<feature type="transmembrane region" description="Helical" evidence="1">
    <location>
        <begin position="111"/>
        <end position="132"/>
    </location>
</feature>
<keyword evidence="1" id="KW-0472">Membrane</keyword>
<evidence type="ECO:0000313" key="2">
    <source>
        <dbReference type="EMBL" id="KAJ2845469.1"/>
    </source>
</evidence>
<feature type="transmembrane region" description="Helical" evidence="1">
    <location>
        <begin position="42"/>
        <end position="63"/>
    </location>
</feature>
<accession>A0A9W8LXA4</accession>
<feature type="transmembrane region" description="Helical" evidence="1">
    <location>
        <begin position="190"/>
        <end position="211"/>
    </location>
</feature>
<dbReference type="AlphaFoldDB" id="A0A9W8LXA4"/>
<dbReference type="EMBL" id="JANBUW010000791">
    <property type="protein sequence ID" value="KAJ2845469.1"/>
    <property type="molecule type" value="Genomic_DNA"/>
</dbReference>
<keyword evidence="3" id="KW-1185">Reference proteome</keyword>
<feature type="transmembrane region" description="Helical" evidence="1">
    <location>
        <begin position="144"/>
        <end position="170"/>
    </location>
</feature>
<organism evidence="2 3">
    <name type="scientific">Coemansia brasiliensis</name>
    <dbReference type="NCBI Taxonomy" id="2650707"/>
    <lineage>
        <taxon>Eukaryota</taxon>
        <taxon>Fungi</taxon>
        <taxon>Fungi incertae sedis</taxon>
        <taxon>Zoopagomycota</taxon>
        <taxon>Kickxellomycotina</taxon>
        <taxon>Kickxellomycetes</taxon>
        <taxon>Kickxellales</taxon>
        <taxon>Kickxellaceae</taxon>
        <taxon>Coemansia</taxon>
    </lineage>
</organism>
<keyword evidence="1" id="KW-0812">Transmembrane</keyword>
<evidence type="ECO:0000256" key="1">
    <source>
        <dbReference type="SAM" id="Phobius"/>
    </source>
</evidence>